<accession>A0A852YK81</accession>
<keyword evidence="1" id="KW-0472">Membrane</keyword>
<sequence>MDWSAEEISLALAIVIPLAAIALLLTLGALLGRRVRRLRREGRITYRSRTTPDSNANFW</sequence>
<name>A0A852YK81_9MICO</name>
<reference evidence="2 3" key="1">
    <citation type="submission" date="2020-07" db="EMBL/GenBank/DDBJ databases">
        <title>Sequencing the genomes of 1000 actinobacteria strains.</title>
        <authorList>
            <person name="Klenk H.-P."/>
        </authorList>
    </citation>
    <scope>NUCLEOTIDE SEQUENCE [LARGE SCALE GENOMIC DNA]</scope>
    <source>
        <strain evidence="2 3">DSM 23141</strain>
    </source>
</reference>
<keyword evidence="1" id="KW-1133">Transmembrane helix</keyword>
<keyword evidence="3" id="KW-1185">Reference proteome</keyword>
<protein>
    <submittedName>
        <fullName evidence="2">Uncharacterized protein</fullName>
    </submittedName>
</protein>
<dbReference type="EMBL" id="JACBZY010000001">
    <property type="protein sequence ID" value="NYG97605.1"/>
    <property type="molecule type" value="Genomic_DNA"/>
</dbReference>
<dbReference type="Proteomes" id="UP000553888">
    <property type="component" value="Unassembled WGS sequence"/>
</dbReference>
<gene>
    <name evidence="2" type="ORF">BJ979_000231</name>
</gene>
<evidence type="ECO:0000313" key="2">
    <source>
        <dbReference type="EMBL" id="NYG97605.1"/>
    </source>
</evidence>
<evidence type="ECO:0000313" key="3">
    <source>
        <dbReference type="Proteomes" id="UP000553888"/>
    </source>
</evidence>
<dbReference type="RefSeq" id="WP_179564388.1">
    <property type="nucleotide sequence ID" value="NZ_JACBZY010000001.1"/>
</dbReference>
<dbReference type="AlphaFoldDB" id="A0A852YK81"/>
<organism evidence="2 3">
    <name type="scientific">Schumannella luteola</name>
    <dbReference type="NCBI Taxonomy" id="472059"/>
    <lineage>
        <taxon>Bacteria</taxon>
        <taxon>Bacillati</taxon>
        <taxon>Actinomycetota</taxon>
        <taxon>Actinomycetes</taxon>
        <taxon>Micrococcales</taxon>
        <taxon>Microbacteriaceae</taxon>
        <taxon>Schumannella</taxon>
    </lineage>
</organism>
<comment type="caution">
    <text evidence="2">The sequence shown here is derived from an EMBL/GenBank/DDBJ whole genome shotgun (WGS) entry which is preliminary data.</text>
</comment>
<evidence type="ECO:0000256" key="1">
    <source>
        <dbReference type="SAM" id="Phobius"/>
    </source>
</evidence>
<keyword evidence="1" id="KW-0812">Transmembrane</keyword>
<proteinExistence type="predicted"/>
<feature type="transmembrane region" description="Helical" evidence="1">
    <location>
        <begin position="12"/>
        <end position="31"/>
    </location>
</feature>